<reference evidence="1" key="1">
    <citation type="submission" date="2023-04" db="EMBL/GenBank/DDBJ databases">
        <title>Draft Genome sequencing of Naganishia species isolated from polar environments using Oxford Nanopore Technology.</title>
        <authorList>
            <person name="Leo P."/>
            <person name="Venkateswaran K."/>
        </authorList>
    </citation>
    <scope>NUCLEOTIDE SEQUENCE</scope>
    <source>
        <strain evidence="1">MNA-CCFEE 5423</strain>
    </source>
</reference>
<keyword evidence="2" id="KW-1185">Reference proteome</keyword>
<organism evidence="1 2">
    <name type="scientific">Naganishia friedmannii</name>
    <dbReference type="NCBI Taxonomy" id="89922"/>
    <lineage>
        <taxon>Eukaryota</taxon>
        <taxon>Fungi</taxon>
        <taxon>Dikarya</taxon>
        <taxon>Basidiomycota</taxon>
        <taxon>Agaricomycotina</taxon>
        <taxon>Tremellomycetes</taxon>
        <taxon>Filobasidiales</taxon>
        <taxon>Filobasidiaceae</taxon>
        <taxon>Naganishia</taxon>
    </lineage>
</organism>
<sequence>MEEEDDDFGGYGSEEPSAETRKKAKAATAKQTSVPSTSTKKTDTKKPSRDEAPVSTEAAEEDEPPKKRISSRILGKGRATDTSPSMSSTVSNAKPSAKAAKPPLEGASVTKEVDEEEAEARSRVKQLEQDLEEIQARLDRRTGERDSYAKQVKELKDKKASDADKLYEKYKATADSRAVAQDQVIETLQQLNDKLTSRVTSLEKDLKLAKTVKPVEKEVKKQPEIDGDIVERLKARLQAVEEESNKKDVQLKDYETEVKLARDAIASTNKKLVTAQSASSATRDAEETAKDSDIIKWYEDLTNLVVLSVKVIPGDCGREVTFVCVETLADHSLSFRARCYTTAKADPSKPDSWIYTKQVDYTPIGLEAEKDQAFLSRLDMLKDPFTFTRDQAYAFMANLQEKMSLGEDTEE</sequence>
<gene>
    <name evidence="1" type="ORF">QFC21_001953</name>
</gene>
<protein>
    <submittedName>
        <fullName evidence="1">Uncharacterized protein</fullName>
    </submittedName>
</protein>
<dbReference type="Proteomes" id="UP001227268">
    <property type="component" value="Unassembled WGS sequence"/>
</dbReference>
<comment type="caution">
    <text evidence="1">The sequence shown here is derived from an EMBL/GenBank/DDBJ whole genome shotgun (WGS) entry which is preliminary data.</text>
</comment>
<evidence type="ECO:0000313" key="2">
    <source>
        <dbReference type="Proteomes" id="UP001227268"/>
    </source>
</evidence>
<evidence type="ECO:0000313" key="1">
    <source>
        <dbReference type="EMBL" id="KAJ9104458.1"/>
    </source>
</evidence>
<name>A0ACC2VZ28_9TREE</name>
<proteinExistence type="predicted"/>
<dbReference type="EMBL" id="JASBWT010000005">
    <property type="protein sequence ID" value="KAJ9104458.1"/>
    <property type="molecule type" value="Genomic_DNA"/>
</dbReference>
<accession>A0ACC2VZ28</accession>